<evidence type="ECO:0000313" key="1">
    <source>
        <dbReference type="EMBL" id="TKR29252.1"/>
    </source>
</evidence>
<organism evidence="1 2">
    <name type="scientific">Luteimonas gilva</name>
    <dbReference type="NCBI Taxonomy" id="2572684"/>
    <lineage>
        <taxon>Bacteria</taxon>
        <taxon>Pseudomonadati</taxon>
        <taxon>Pseudomonadota</taxon>
        <taxon>Gammaproteobacteria</taxon>
        <taxon>Lysobacterales</taxon>
        <taxon>Lysobacteraceae</taxon>
        <taxon>Luteimonas</taxon>
    </lineage>
</organism>
<evidence type="ECO:0000313" key="2">
    <source>
        <dbReference type="Proteomes" id="UP000308707"/>
    </source>
</evidence>
<dbReference type="RefSeq" id="WP_137267657.1">
    <property type="nucleotide sequence ID" value="NZ_SZUA01000003.1"/>
</dbReference>
<dbReference type="AlphaFoldDB" id="A0A4U5JIB3"/>
<accession>A0A4U5JIB3</accession>
<dbReference type="Proteomes" id="UP000308707">
    <property type="component" value="Unassembled WGS sequence"/>
</dbReference>
<name>A0A4U5JIB3_9GAMM</name>
<dbReference type="EMBL" id="SZUA01000003">
    <property type="protein sequence ID" value="TKR29252.1"/>
    <property type="molecule type" value="Genomic_DNA"/>
</dbReference>
<gene>
    <name evidence="1" type="ORF">FCE95_13890</name>
</gene>
<dbReference type="OrthoDB" id="6057414at2"/>
<reference evidence="1 2" key="1">
    <citation type="submission" date="2019-04" db="EMBL/GenBank/DDBJ databases">
        <title>Reference strain of H23.</title>
        <authorList>
            <person name="Luo X."/>
        </authorList>
    </citation>
    <scope>NUCLEOTIDE SEQUENCE [LARGE SCALE GENOMIC DNA]</scope>
    <source>
        <strain evidence="1 2">H23</strain>
    </source>
</reference>
<sequence length="193" mass="21368">MHPLDEAGFAESLLADPSIRLVDGPRWPAREPALARNLADIGGYALIWPSDRVPPLTARYVPAAKDWYCDSEGSTLQWLRSRTDGECLIAGRIALHDLPADLPQAAEKRLKTLYNRLRRAIKADYANAVVRWGNPRYPYAPAGNGRSANPSEPDKGLWVGPHALRWLRASPDRIVRPIAGILVEGRLSFDSAE</sequence>
<protein>
    <submittedName>
        <fullName evidence="1">Uncharacterized protein</fullName>
    </submittedName>
</protein>
<keyword evidence="2" id="KW-1185">Reference proteome</keyword>
<proteinExistence type="predicted"/>
<comment type="caution">
    <text evidence="1">The sequence shown here is derived from an EMBL/GenBank/DDBJ whole genome shotgun (WGS) entry which is preliminary data.</text>
</comment>